<accession>A0A841BUC0</accession>
<evidence type="ECO:0000259" key="1">
    <source>
        <dbReference type="PROSITE" id="PS50943"/>
    </source>
</evidence>
<dbReference type="Pfam" id="PF13560">
    <property type="entry name" value="HTH_31"/>
    <property type="match status" value="1"/>
</dbReference>
<reference evidence="2 3" key="1">
    <citation type="submission" date="2020-08" db="EMBL/GenBank/DDBJ databases">
        <title>Sequencing the genomes of 1000 actinobacteria strains.</title>
        <authorList>
            <person name="Klenk H.-P."/>
        </authorList>
    </citation>
    <scope>NUCLEOTIDE SEQUENCE [LARGE SCALE GENOMIC DNA]</scope>
    <source>
        <strain evidence="2 3">DSM 45362</strain>
    </source>
</reference>
<dbReference type="Gene3D" id="1.25.40.10">
    <property type="entry name" value="Tetratricopeptide repeat domain"/>
    <property type="match status" value="1"/>
</dbReference>
<dbReference type="PANTHER" id="PTHR47691">
    <property type="entry name" value="REGULATOR-RELATED"/>
    <property type="match status" value="1"/>
</dbReference>
<evidence type="ECO:0000313" key="3">
    <source>
        <dbReference type="Proteomes" id="UP000587527"/>
    </source>
</evidence>
<dbReference type="SUPFAM" id="SSF52540">
    <property type="entry name" value="P-loop containing nucleoside triphosphate hydrolases"/>
    <property type="match status" value="1"/>
</dbReference>
<proteinExistence type="predicted"/>
<feature type="domain" description="HTH cro/C1-type" evidence="1">
    <location>
        <begin position="21"/>
        <end position="76"/>
    </location>
</feature>
<organism evidence="2 3">
    <name type="scientific">Allocatelliglobosispora scoriae</name>
    <dbReference type="NCBI Taxonomy" id="643052"/>
    <lineage>
        <taxon>Bacteria</taxon>
        <taxon>Bacillati</taxon>
        <taxon>Actinomycetota</taxon>
        <taxon>Actinomycetes</taxon>
        <taxon>Micromonosporales</taxon>
        <taxon>Micromonosporaceae</taxon>
        <taxon>Allocatelliglobosispora</taxon>
    </lineage>
</organism>
<dbReference type="GO" id="GO:0003677">
    <property type="term" value="F:DNA binding"/>
    <property type="evidence" value="ECO:0007669"/>
    <property type="project" value="InterPro"/>
</dbReference>
<dbReference type="PROSITE" id="PS50943">
    <property type="entry name" value="HTH_CROC1"/>
    <property type="match status" value="1"/>
</dbReference>
<dbReference type="InterPro" id="IPR001387">
    <property type="entry name" value="Cro/C1-type_HTH"/>
</dbReference>
<dbReference type="PANTHER" id="PTHR47691:SF3">
    <property type="entry name" value="HTH-TYPE TRANSCRIPTIONAL REGULATOR RV0890C-RELATED"/>
    <property type="match status" value="1"/>
</dbReference>
<evidence type="ECO:0000313" key="2">
    <source>
        <dbReference type="EMBL" id="MBB5871048.1"/>
    </source>
</evidence>
<dbReference type="Gene3D" id="3.40.50.300">
    <property type="entry name" value="P-loop containing nucleotide triphosphate hydrolases"/>
    <property type="match status" value="1"/>
</dbReference>
<name>A0A841BUC0_9ACTN</name>
<dbReference type="Gene3D" id="1.10.260.40">
    <property type="entry name" value="lambda repressor-like DNA-binding domains"/>
    <property type="match status" value="1"/>
</dbReference>
<dbReference type="SUPFAM" id="SSF48452">
    <property type="entry name" value="TPR-like"/>
    <property type="match status" value="1"/>
</dbReference>
<dbReference type="SUPFAM" id="SSF47413">
    <property type="entry name" value="lambda repressor-like DNA-binding domains"/>
    <property type="match status" value="1"/>
</dbReference>
<dbReference type="AlphaFoldDB" id="A0A841BUC0"/>
<dbReference type="InterPro" id="IPR011990">
    <property type="entry name" value="TPR-like_helical_dom_sf"/>
</dbReference>
<dbReference type="RefSeq" id="WP_312875303.1">
    <property type="nucleotide sequence ID" value="NZ_JACHMN010000002.1"/>
</dbReference>
<dbReference type="CDD" id="cd00093">
    <property type="entry name" value="HTH_XRE"/>
    <property type="match status" value="1"/>
</dbReference>
<dbReference type="SMART" id="SM00530">
    <property type="entry name" value="HTH_XRE"/>
    <property type="match status" value="1"/>
</dbReference>
<dbReference type="InterPro" id="IPR027417">
    <property type="entry name" value="P-loop_NTPase"/>
</dbReference>
<protein>
    <submittedName>
        <fullName evidence="2">Putative ATPase/transcriptional regulator with XRE-family HTH domain</fullName>
    </submittedName>
</protein>
<comment type="caution">
    <text evidence="2">The sequence shown here is derived from an EMBL/GenBank/DDBJ whole genome shotgun (WGS) entry which is preliminary data.</text>
</comment>
<dbReference type="EMBL" id="JACHMN010000002">
    <property type="protein sequence ID" value="MBB5871048.1"/>
    <property type="molecule type" value="Genomic_DNA"/>
</dbReference>
<gene>
    <name evidence="2" type="ORF">F4553_004427</name>
</gene>
<sequence>MPPNTPSAQPSPSDDGFAARLRHLRAGAGLTQSDLAQRAGVGVRTVRDLEAGRAVRPQRSTVELLGSALGLRGRDLADFFASARGTRLPAAPLPTGAPVLRRLPVPVELIGRDHELGGLIEHLRRDGGLTTLVGLAGVGKTVLAWAAAHRVSAHFPGGVVGVTVTEGDTEADVIDSLGAVLGVSHPEALARRFTQPTLVLVDSVDHAPGSCEAVIARLLAASPQLRMIATGRGSLGVSGERVWPVAPLDLPPPDASTLAEAHQAPASALFLHRWAAHRGAPPDECEVKAVVELCRRLGGLPLAIELAAARGRVLDPSEMLARNVLDETAAEILRDAVTASYRLLNSRQRRVLRLLGVFRHRWSIELAEELLGAEVDAVAALDRLVELGLISVRGTGALRFMLLDVVRDYARDQAEVHGELAEALNRHAVVMARYAARAAPALAGPEMTAAIARLDDVSTDIWAAITHAATEDPQTALSIASKLPRWWRLRGRDVVGRRWLRQLLDDPRCAEADPTVRAWAMVGLGQLANEHGAGGEELSAVREAVQHFHAVGDVTGELAARTVLFALCMGGSEFDEAREHGQEVLAIATRTGRLRDMTIAQQNLTWHDLRAGDLVTAQRRLTEADRLAARSGESRLRVLIRCNLAEVLRLDGRFGEAAIVGRQALGLLVGLGDPGHHRRVLATIGQAQAQAGDHAEAEATLAELRVLVGQATAAEDGPCAVVEAAIAFARGQRALAAAWYSAAADAFAGQHDLRDVAQALVGLVASTDDPAERAAARSRLDVVLREGGLTLTPMELAAISTP</sequence>
<dbReference type="Proteomes" id="UP000587527">
    <property type="component" value="Unassembled WGS sequence"/>
</dbReference>
<keyword evidence="3" id="KW-1185">Reference proteome</keyword>
<dbReference type="InterPro" id="IPR010982">
    <property type="entry name" value="Lambda_DNA-bd_dom_sf"/>
</dbReference>